<keyword evidence="1" id="KW-0812">Transmembrane</keyword>
<feature type="transmembrane region" description="Helical" evidence="1">
    <location>
        <begin position="141"/>
        <end position="165"/>
    </location>
</feature>
<dbReference type="InterPro" id="IPR002656">
    <property type="entry name" value="Acyl_transf_3_dom"/>
</dbReference>
<feature type="transmembrane region" description="Helical" evidence="1">
    <location>
        <begin position="170"/>
        <end position="190"/>
    </location>
</feature>
<keyword evidence="1" id="KW-1133">Transmembrane helix</keyword>
<evidence type="ECO:0000313" key="4">
    <source>
        <dbReference type="Proteomes" id="UP000732399"/>
    </source>
</evidence>
<gene>
    <name evidence="3" type="ORF">HBH26_16010</name>
</gene>
<evidence type="ECO:0000256" key="1">
    <source>
        <dbReference type="SAM" id="Phobius"/>
    </source>
</evidence>
<comment type="caution">
    <text evidence="3">The sequence shown here is derived from an EMBL/GenBank/DDBJ whole genome shotgun (WGS) entry which is preliminary data.</text>
</comment>
<reference evidence="3 4" key="1">
    <citation type="submission" date="2020-03" db="EMBL/GenBank/DDBJ databases">
        <authorList>
            <person name="Wang L."/>
            <person name="He N."/>
            <person name="Li Y."/>
            <person name="Fang Y."/>
            <person name="Zhang F."/>
        </authorList>
    </citation>
    <scope>NUCLEOTIDE SEQUENCE [LARGE SCALE GENOMIC DNA]</scope>
    <source>
        <strain evidence="3 4">36D10-4-7</strain>
    </source>
</reference>
<dbReference type="InterPro" id="IPR050879">
    <property type="entry name" value="Acyltransferase_3"/>
</dbReference>
<dbReference type="Proteomes" id="UP000732399">
    <property type="component" value="Unassembled WGS sequence"/>
</dbReference>
<proteinExistence type="predicted"/>
<dbReference type="RefSeq" id="WP_168135649.1">
    <property type="nucleotide sequence ID" value="NZ_JAAVJH010000013.1"/>
</dbReference>
<feature type="transmembrane region" description="Helical" evidence="1">
    <location>
        <begin position="202"/>
        <end position="222"/>
    </location>
</feature>
<dbReference type="PANTHER" id="PTHR23028">
    <property type="entry name" value="ACETYLTRANSFERASE"/>
    <property type="match status" value="1"/>
</dbReference>
<feature type="transmembrane region" description="Helical" evidence="1">
    <location>
        <begin position="242"/>
        <end position="263"/>
    </location>
</feature>
<dbReference type="Pfam" id="PF01757">
    <property type="entry name" value="Acyl_transf_3"/>
    <property type="match status" value="1"/>
</dbReference>
<organism evidence="3 4">
    <name type="scientific">Sphingomonas corticis</name>
    <dbReference type="NCBI Taxonomy" id="2722791"/>
    <lineage>
        <taxon>Bacteria</taxon>
        <taxon>Pseudomonadati</taxon>
        <taxon>Pseudomonadota</taxon>
        <taxon>Alphaproteobacteria</taxon>
        <taxon>Sphingomonadales</taxon>
        <taxon>Sphingomonadaceae</taxon>
        <taxon>Sphingomonas</taxon>
    </lineage>
</organism>
<protein>
    <submittedName>
        <fullName evidence="3">Acyltransferase</fullName>
    </submittedName>
</protein>
<feature type="transmembrane region" description="Helical" evidence="1">
    <location>
        <begin position="85"/>
        <end position="111"/>
    </location>
</feature>
<keyword evidence="3" id="KW-0808">Transferase</keyword>
<evidence type="ECO:0000313" key="3">
    <source>
        <dbReference type="EMBL" id="NJR80088.1"/>
    </source>
</evidence>
<evidence type="ECO:0000259" key="2">
    <source>
        <dbReference type="Pfam" id="PF01757"/>
    </source>
</evidence>
<name>A0ABX1CTX6_9SPHN</name>
<keyword evidence="3" id="KW-0012">Acyltransferase</keyword>
<keyword evidence="1" id="KW-0472">Membrane</keyword>
<keyword evidence="4" id="KW-1185">Reference proteome</keyword>
<dbReference type="EMBL" id="JAAVJH010000013">
    <property type="protein sequence ID" value="NJR80088.1"/>
    <property type="molecule type" value="Genomic_DNA"/>
</dbReference>
<dbReference type="GO" id="GO:0016746">
    <property type="term" value="F:acyltransferase activity"/>
    <property type="evidence" value="ECO:0007669"/>
    <property type="project" value="UniProtKB-KW"/>
</dbReference>
<accession>A0ABX1CTX6</accession>
<feature type="transmembrane region" description="Helical" evidence="1">
    <location>
        <begin position="44"/>
        <end position="64"/>
    </location>
</feature>
<feature type="domain" description="Acyltransferase 3" evidence="2">
    <location>
        <begin position="8"/>
        <end position="267"/>
    </location>
</feature>
<sequence>MDKHRYPALQILRGIAASAVVANHVWHSPENGVGLRDILRIGDLAHLGVMAFFCLSGMLMVLTTRQATPGARPAALFLRARVERIYPVYVLWLSILLAMIVAAAAAGSGFLRHLWVRVWPDAVIRNYLLLPGLPGERNGMFIGQAWTLVYEMYFYVVFAACLLFFNGTRLLVALCVVIGVPVLAAWVTGFHAERLSWVNIDYIVTDPLVLNFIMGGIFGAWLKGHSRHSADLPLAGRPMPQWLFVAAALAISLAPMPFLPSFVHNLGSVALLIAMTFVDRRGKGTPVAG</sequence>